<evidence type="ECO:0000313" key="1">
    <source>
        <dbReference type="EMBL" id="GAA1665277.1"/>
    </source>
</evidence>
<dbReference type="PIRSF" id="PIRSF007580">
    <property type="entry name" value="UCP07580"/>
    <property type="match status" value="1"/>
</dbReference>
<gene>
    <name evidence="1" type="ORF">GCM10009765_13550</name>
</gene>
<protein>
    <submittedName>
        <fullName evidence="1">Metal-dependent hydrolase</fullName>
    </submittedName>
</protein>
<dbReference type="PANTHER" id="PTHR39456">
    <property type="entry name" value="METAL-DEPENDENT HYDROLASE"/>
    <property type="match status" value="1"/>
</dbReference>
<keyword evidence="2" id="KW-1185">Reference proteome</keyword>
<proteinExistence type="predicted"/>
<organism evidence="1 2">
    <name type="scientific">Fodinicola feengrottensis</name>
    <dbReference type="NCBI Taxonomy" id="435914"/>
    <lineage>
        <taxon>Bacteria</taxon>
        <taxon>Bacillati</taxon>
        <taxon>Actinomycetota</taxon>
        <taxon>Actinomycetes</taxon>
        <taxon>Mycobacteriales</taxon>
        <taxon>Fodinicola</taxon>
    </lineage>
</organism>
<dbReference type="PANTHER" id="PTHR39456:SF1">
    <property type="entry name" value="METAL-DEPENDENT HYDROLASE"/>
    <property type="match status" value="1"/>
</dbReference>
<dbReference type="Pfam" id="PF10118">
    <property type="entry name" value="Metal_hydrol"/>
    <property type="match status" value="1"/>
</dbReference>
<dbReference type="Proteomes" id="UP001500618">
    <property type="component" value="Unassembled WGS sequence"/>
</dbReference>
<evidence type="ECO:0000313" key="2">
    <source>
        <dbReference type="Proteomes" id="UP001500618"/>
    </source>
</evidence>
<comment type="caution">
    <text evidence="1">The sequence shown here is derived from an EMBL/GenBank/DDBJ whole genome shotgun (WGS) entry which is preliminary data.</text>
</comment>
<dbReference type="RefSeq" id="WP_344308134.1">
    <property type="nucleotide sequence ID" value="NZ_BAAANY010000005.1"/>
</dbReference>
<dbReference type="EMBL" id="BAAANY010000005">
    <property type="protein sequence ID" value="GAA1665277.1"/>
    <property type="molecule type" value="Genomic_DNA"/>
</dbReference>
<dbReference type="GO" id="GO:0016787">
    <property type="term" value="F:hydrolase activity"/>
    <property type="evidence" value="ECO:0007669"/>
    <property type="project" value="UniProtKB-KW"/>
</dbReference>
<reference evidence="1 2" key="1">
    <citation type="journal article" date="2019" name="Int. J. Syst. Evol. Microbiol.">
        <title>The Global Catalogue of Microorganisms (GCM) 10K type strain sequencing project: providing services to taxonomists for standard genome sequencing and annotation.</title>
        <authorList>
            <consortium name="The Broad Institute Genomics Platform"/>
            <consortium name="The Broad Institute Genome Sequencing Center for Infectious Disease"/>
            <person name="Wu L."/>
            <person name="Ma J."/>
        </authorList>
    </citation>
    <scope>NUCLEOTIDE SEQUENCE [LARGE SCALE GENOMIC DNA]</scope>
    <source>
        <strain evidence="1 2">JCM 14718</strain>
    </source>
</reference>
<sequence>MTAYEHDDIAPQNLVLQPRDVHFDWSELPMHWVPDEPMATHVMNVLHLLLPEGERWFVRLFQEVVPRIHDDTLREQVLGFIGQEAVHAEAHSEVLDHLLAKGLDPRPFTQRAEWIFRRMLGDREGLSGKAAEQYLLERVAIVAAIEHFTAHMGHWMLNAKALDEAGIDPTMLDLLRWHAAEEVEHRAVAYDLARHLDRRYMRRARAMIVVAPLMGVIWLRGTRFMIANDPELRGLPAPDRKRKIGWRALRRAGKRGLLPRPRELGGAALTYLKPKFHPSQEYSTSQAVAYLASSQAARAAH</sequence>
<accession>A0ABN2G4S2</accession>
<dbReference type="InterPro" id="IPR016516">
    <property type="entry name" value="UCP07580"/>
</dbReference>
<keyword evidence="1" id="KW-0378">Hydrolase</keyword>
<name>A0ABN2G4S2_9ACTN</name>